<dbReference type="EMBL" id="RBLC01000001">
    <property type="protein sequence ID" value="RKS26559.1"/>
    <property type="molecule type" value="Genomic_DNA"/>
</dbReference>
<keyword evidence="6" id="KW-0133">Cell shape</keyword>
<dbReference type="InterPro" id="IPR001264">
    <property type="entry name" value="Glyco_trans_51"/>
</dbReference>
<evidence type="ECO:0000256" key="4">
    <source>
        <dbReference type="ARBA" id="ARBA00022679"/>
    </source>
</evidence>
<evidence type="ECO:0000256" key="6">
    <source>
        <dbReference type="ARBA" id="ARBA00022960"/>
    </source>
</evidence>
<reference evidence="13 14" key="1">
    <citation type="submission" date="2018-10" db="EMBL/GenBank/DDBJ databases">
        <title>Genomic Encyclopedia of Archaeal and Bacterial Type Strains, Phase II (KMG-II): from individual species to whole genera.</title>
        <authorList>
            <person name="Goeker M."/>
        </authorList>
    </citation>
    <scope>NUCLEOTIDE SEQUENCE [LARGE SCALE GENOMIC DNA]</scope>
    <source>
        <strain evidence="13 14">DSM 29537</strain>
    </source>
</reference>
<dbReference type="GO" id="GO:0016763">
    <property type="term" value="F:pentosyltransferase activity"/>
    <property type="evidence" value="ECO:0007669"/>
    <property type="project" value="InterPro"/>
</dbReference>
<dbReference type="InterPro" id="IPR036950">
    <property type="entry name" value="PBP_transglycosylase"/>
</dbReference>
<dbReference type="RefSeq" id="WP_121375871.1">
    <property type="nucleotide sequence ID" value="NZ_RBLC01000001.1"/>
</dbReference>
<keyword evidence="2" id="KW-0997">Cell inner membrane</keyword>
<dbReference type="GO" id="GO:0016020">
    <property type="term" value="C:membrane"/>
    <property type="evidence" value="ECO:0007669"/>
    <property type="project" value="InterPro"/>
</dbReference>
<keyword evidence="10" id="KW-0961">Cell wall biogenesis/degradation</keyword>
<keyword evidence="4" id="KW-0808">Transferase</keyword>
<evidence type="ECO:0000313" key="14">
    <source>
        <dbReference type="Proteomes" id="UP000277579"/>
    </source>
</evidence>
<dbReference type="PANTHER" id="PTHR30400:SF0">
    <property type="entry name" value="BIOSYNTHETIC PEPTIDOGLYCAN TRANSGLYCOSYLASE"/>
    <property type="match status" value="1"/>
</dbReference>
<sequence>MRSRKQKAILAAKIIGVLFVLSIGTFFIFRNSILQKAVAKVSDKMERDYDSNFSIKKASFEGFSGVALENVLLVPKNADTLLNVESIKTNINFWRLLTGDVQLGTLHVKNGFVQLVKNEKGRNFDAFLKRKSNEDTTNVETNYAEKAYRLLNQALNLIPTDMNLENISLRMDDMGRKVKLDLKKLHLEDKELETTIGVTADNFKQNWKIKGFADPRNKKTDLRFFNVDTGKIRIPYVDERFNMKAGFDSIRLNVSNIEMDGDELHIDGFTSIANFTVNHPKIANKDVVIKKANFNYNLLFGEDFIAIDSTSSVTLNKMKFTPYVFYQKVKEDKNQIYALKVKIPKMKAQDFIVSLPEGLFTNFEGMEAEGNFSYNLEFLYNKNKPRELVFDSQLKKEDLKITKYGEANLNKLNSDFAYRAIINGVRQRQIEVGMSNPNYTPLDQISPYIRKAVLTSEDPSFFSHRGFINEAFKQSIIKNIKTKRFSRGASTISMQLIKNVFLTREKTLSRKLEEILLVYILENNRIASKERMLEVYFNIIEWGPNVYGIGEAAYFYFGKHPSQLNLNESLFLASIVPRPRGFMWQFNNQGKLKSFAEKRNEYMTSLMIRRGLLTQDDTLQKHFPVEITGPARSFLRIKAPDSTAVDSMAIDEEFDF</sequence>
<dbReference type="Gene3D" id="1.10.3810.10">
    <property type="entry name" value="Biosynthetic peptidoglycan transglycosylase-like"/>
    <property type="match status" value="1"/>
</dbReference>
<evidence type="ECO:0000256" key="7">
    <source>
        <dbReference type="ARBA" id="ARBA00022984"/>
    </source>
</evidence>
<keyword evidence="5 11" id="KW-0812">Transmembrane</keyword>
<dbReference type="OrthoDB" id="9766909at2"/>
<evidence type="ECO:0000256" key="1">
    <source>
        <dbReference type="ARBA" id="ARBA00022475"/>
    </source>
</evidence>
<evidence type="ECO:0000256" key="10">
    <source>
        <dbReference type="ARBA" id="ARBA00023316"/>
    </source>
</evidence>
<dbReference type="AlphaFoldDB" id="A0A495MQF8"/>
<evidence type="ECO:0000313" key="13">
    <source>
        <dbReference type="EMBL" id="RKS26559.1"/>
    </source>
</evidence>
<accession>A0A495MQF8</accession>
<proteinExistence type="predicted"/>
<dbReference type="GO" id="GO:0008360">
    <property type="term" value="P:regulation of cell shape"/>
    <property type="evidence" value="ECO:0007669"/>
    <property type="project" value="UniProtKB-KW"/>
</dbReference>
<dbReference type="InterPro" id="IPR011812">
    <property type="entry name" value="Pep_trsgly"/>
</dbReference>
<keyword evidence="8 11" id="KW-1133">Transmembrane helix</keyword>
<keyword evidence="1" id="KW-1003">Cell membrane</keyword>
<evidence type="ECO:0000256" key="11">
    <source>
        <dbReference type="SAM" id="Phobius"/>
    </source>
</evidence>
<dbReference type="Proteomes" id="UP000277579">
    <property type="component" value="Unassembled WGS sequence"/>
</dbReference>
<evidence type="ECO:0000256" key="9">
    <source>
        <dbReference type="ARBA" id="ARBA00023136"/>
    </source>
</evidence>
<dbReference type="InterPro" id="IPR023346">
    <property type="entry name" value="Lysozyme-like_dom_sf"/>
</dbReference>
<dbReference type="SUPFAM" id="SSF53955">
    <property type="entry name" value="Lysozyme-like"/>
    <property type="match status" value="1"/>
</dbReference>
<evidence type="ECO:0000256" key="2">
    <source>
        <dbReference type="ARBA" id="ARBA00022519"/>
    </source>
</evidence>
<organism evidence="13 14">
    <name type="scientific">Flavobacterium endophyticum</name>
    <dbReference type="NCBI Taxonomy" id="1540163"/>
    <lineage>
        <taxon>Bacteria</taxon>
        <taxon>Pseudomonadati</taxon>
        <taxon>Bacteroidota</taxon>
        <taxon>Flavobacteriia</taxon>
        <taxon>Flavobacteriales</taxon>
        <taxon>Flavobacteriaceae</taxon>
        <taxon>Flavobacterium</taxon>
    </lineage>
</organism>
<gene>
    <name evidence="13" type="ORF">CLV94_1622</name>
</gene>
<keyword evidence="14" id="KW-1185">Reference proteome</keyword>
<feature type="domain" description="Glycosyl transferase family 51" evidence="12">
    <location>
        <begin position="435"/>
        <end position="594"/>
    </location>
</feature>
<dbReference type="Pfam" id="PF00912">
    <property type="entry name" value="Transgly"/>
    <property type="match status" value="1"/>
</dbReference>
<evidence type="ECO:0000256" key="8">
    <source>
        <dbReference type="ARBA" id="ARBA00022989"/>
    </source>
</evidence>
<dbReference type="GO" id="GO:0009274">
    <property type="term" value="C:peptidoglycan-based cell wall"/>
    <property type="evidence" value="ECO:0007669"/>
    <property type="project" value="InterPro"/>
</dbReference>
<name>A0A495MQF8_9FLAO</name>
<dbReference type="GO" id="GO:0009252">
    <property type="term" value="P:peptidoglycan biosynthetic process"/>
    <property type="evidence" value="ECO:0007669"/>
    <property type="project" value="UniProtKB-KW"/>
</dbReference>
<keyword evidence="7" id="KW-0573">Peptidoglycan synthesis</keyword>
<protein>
    <submittedName>
        <fullName evidence="13">Transglycosylase</fullName>
    </submittedName>
</protein>
<keyword evidence="3" id="KW-0328">Glycosyltransferase</keyword>
<evidence type="ECO:0000259" key="12">
    <source>
        <dbReference type="Pfam" id="PF00912"/>
    </source>
</evidence>
<dbReference type="GO" id="GO:0071555">
    <property type="term" value="P:cell wall organization"/>
    <property type="evidence" value="ECO:0007669"/>
    <property type="project" value="UniProtKB-KW"/>
</dbReference>
<evidence type="ECO:0000256" key="5">
    <source>
        <dbReference type="ARBA" id="ARBA00022692"/>
    </source>
</evidence>
<dbReference type="PANTHER" id="PTHR30400">
    <property type="entry name" value="MONOFUNCTIONAL BIOSYNTHETIC PEPTIDOGLYCAN TRANSGLYCOSYLASE"/>
    <property type="match status" value="1"/>
</dbReference>
<comment type="caution">
    <text evidence="13">The sequence shown here is derived from an EMBL/GenBank/DDBJ whole genome shotgun (WGS) entry which is preliminary data.</text>
</comment>
<keyword evidence="9 11" id="KW-0472">Membrane</keyword>
<evidence type="ECO:0000256" key="3">
    <source>
        <dbReference type="ARBA" id="ARBA00022676"/>
    </source>
</evidence>
<feature type="transmembrane region" description="Helical" evidence="11">
    <location>
        <begin position="9"/>
        <end position="29"/>
    </location>
</feature>